<evidence type="ECO:0000259" key="8">
    <source>
        <dbReference type="Pfam" id="PF04239"/>
    </source>
</evidence>
<evidence type="ECO:0000256" key="4">
    <source>
        <dbReference type="ARBA" id="ARBA00022692"/>
    </source>
</evidence>
<reference evidence="9" key="2">
    <citation type="journal article" date="2021" name="PeerJ">
        <title>Extensive microbial diversity within the chicken gut microbiome revealed by metagenomics and culture.</title>
        <authorList>
            <person name="Gilroy R."/>
            <person name="Ravi A."/>
            <person name="Getino M."/>
            <person name="Pursley I."/>
            <person name="Horton D.L."/>
            <person name="Alikhan N.F."/>
            <person name="Baker D."/>
            <person name="Gharbi K."/>
            <person name="Hall N."/>
            <person name="Watson M."/>
            <person name="Adriaenssens E.M."/>
            <person name="Foster-Nyarko E."/>
            <person name="Jarju S."/>
            <person name="Secka A."/>
            <person name="Antonio M."/>
            <person name="Oren A."/>
            <person name="Chaudhuri R.R."/>
            <person name="La Ragione R."/>
            <person name="Hildebrand F."/>
            <person name="Pallen M.J."/>
        </authorList>
    </citation>
    <scope>NUCLEOTIDE SEQUENCE</scope>
    <source>
        <strain evidence="9">CHK165-10780</strain>
    </source>
</reference>
<organism evidence="9 10">
    <name type="scientific">Candidatus Faecenecus gallistercoris</name>
    <dbReference type="NCBI Taxonomy" id="2840793"/>
    <lineage>
        <taxon>Bacteria</taxon>
        <taxon>Bacillati</taxon>
        <taxon>Bacillota</taxon>
        <taxon>Bacillota incertae sedis</taxon>
        <taxon>Candidatus Faecenecus</taxon>
    </lineage>
</organism>
<comment type="similarity">
    <text evidence="2">Belongs to the UPF0702 family.</text>
</comment>
<sequence length="221" mass="25448">MIYFKIVTRTILFYVIIMITYRVMGKREVGELSVVDLMVSLLMAELAAMSIENLDDSIWLSLAAIATVVGLQILFAKVSFINNFSRRFLEGKPSVIISKGIVNFKEMIKQRYNLNDLLSQLRGQGVKSIEDVDYAILENNGLLSVFQKEKRSVVPMPIIVSGALQFETIHEIGKDAAWVYQLLKKHHLDLKDVFYAFYKDGEVYIIRYQKKDQVYKGERYS</sequence>
<evidence type="ECO:0000256" key="1">
    <source>
        <dbReference type="ARBA" id="ARBA00004651"/>
    </source>
</evidence>
<dbReference type="Proteomes" id="UP000886725">
    <property type="component" value="Unassembled WGS sequence"/>
</dbReference>
<name>A0A9D1CKK2_9FIRM</name>
<dbReference type="Pfam" id="PF04239">
    <property type="entry name" value="DUF421"/>
    <property type="match status" value="1"/>
</dbReference>
<proteinExistence type="inferred from homology"/>
<dbReference type="AlphaFoldDB" id="A0A9D1CKK2"/>
<feature type="domain" description="YetF C-terminal" evidence="8">
    <location>
        <begin position="82"/>
        <end position="198"/>
    </location>
</feature>
<dbReference type="EMBL" id="DVFU01000052">
    <property type="protein sequence ID" value="HIQ64593.1"/>
    <property type="molecule type" value="Genomic_DNA"/>
</dbReference>
<dbReference type="GO" id="GO:0005886">
    <property type="term" value="C:plasma membrane"/>
    <property type="evidence" value="ECO:0007669"/>
    <property type="project" value="UniProtKB-SubCell"/>
</dbReference>
<feature type="transmembrane region" description="Helical" evidence="7">
    <location>
        <begin position="6"/>
        <end position="25"/>
    </location>
</feature>
<comment type="caution">
    <text evidence="9">The sequence shown here is derived from an EMBL/GenBank/DDBJ whole genome shotgun (WGS) entry which is preliminary data.</text>
</comment>
<keyword evidence="3" id="KW-1003">Cell membrane</keyword>
<evidence type="ECO:0000313" key="9">
    <source>
        <dbReference type="EMBL" id="HIQ64593.1"/>
    </source>
</evidence>
<dbReference type="InterPro" id="IPR007353">
    <property type="entry name" value="DUF421"/>
</dbReference>
<evidence type="ECO:0000313" key="10">
    <source>
        <dbReference type="Proteomes" id="UP000886725"/>
    </source>
</evidence>
<comment type="subcellular location">
    <subcellularLocation>
        <location evidence="1">Cell membrane</location>
        <topology evidence="1">Multi-pass membrane protein</topology>
    </subcellularLocation>
</comment>
<accession>A0A9D1CKK2</accession>
<dbReference type="InterPro" id="IPR023090">
    <property type="entry name" value="UPF0702_alpha/beta_dom_sf"/>
</dbReference>
<dbReference type="PANTHER" id="PTHR34582:SF6">
    <property type="entry name" value="UPF0702 TRANSMEMBRANE PROTEIN YCAP"/>
    <property type="match status" value="1"/>
</dbReference>
<keyword evidence="6 7" id="KW-0472">Membrane</keyword>
<protein>
    <submittedName>
        <fullName evidence="9">DUF421 domain-containing protein</fullName>
    </submittedName>
</protein>
<evidence type="ECO:0000256" key="7">
    <source>
        <dbReference type="SAM" id="Phobius"/>
    </source>
</evidence>
<gene>
    <name evidence="9" type="ORF">IAC85_02525</name>
</gene>
<feature type="transmembrane region" description="Helical" evidence="7">
    <location>
        <begin position="57"/>
        <end position="76"/>
    </location>
</feature>
<evidence type="ECO:0000256" key="2">
    <source>
        <dbReference type="ARBA" id="ARBA00006448"/>
    </source>
</evidence>
<keyword evidence="5 7" id="KW-1133">Transmembrane helix</keyword>
<reference evidence="9" key="1">
    <citation type="submission" date="2020-10" db="EMBL/GenBank/DDBJ databases">
        <authorList>
            <person name="Gilroy R."/>
        </authorList>
    </citation>
    <scope>NUCLEOTIDE SEQUENCE</scope>
    <source>
        <strain evidence="9">CHK165-10780</strain>
    </source>
</reference>
<keyword evidence="4 7" id="KW-0812">Transmembrane</keyword>
<dbReference type="PANTHER" id="PTHR34582">
    <property type="entry name" value="UPF0702 TRANSMEMBRANE PROTEIN YCAP"/>
    <property type="match status" value="1"/>
</dbReference>
<evidence type="ECO:0000256" key="6">
    <source>
        <dbReference type="ARBA" id="ARBA00023136"/>
    </source>
</evidence>
<evidence type="ECO:0000256" key="3">
    <source>
        <dbReference type="ARBA" id="ARBA00022475"/>
    </source>
</evidence>
<evidence type="ECO:0000256" key="5">
    <source>
        <dbReference type="ARBA" id="ARBA00022989"/>
    </source>
</evidence>
<dbReference type="Gene3D" id="3.30.240.20">
    <property type="entry name" value="bsu07140 like domains"/>
    <property type="match status" value="2"/>
</dbReference>